<protein>
    <recommendedName>
        <fullName evidence="1">N-acetyltransferase domain-containing protein</fullName>
    </recommendedName>
</protein>
<reference evidence="2" key="2">
    <citation type="submission" date="2020-09" db="EMBL/GenBank/DDBJ databases">
        <authorList>
            <person name="Sun Q."/>
            <person name="Zhou Y."/>
        </authorList>
    </citation>
    <scope>NUCLEOTIDE SEQUENCE</scope>
    <source>
        <strain evidence="2">CGMCC 1.15388</strain>
    </source>
</reference>
<dbReference type="AlphaFoldDB" id="A0A917ELP9"/>
<dbReference type="Pfam" id="PF13302">
    <property type="entry name" value="Acetyltransf_3"/>
    <property type="match status" value="1"/>
</dbReference>
<comment type="caution">
    <text evidence="2">The sequence shown here is derived from an EMBL/GenBank/DDBJ whole genome shotgun (WGS) entry which is preliminary data.</text>
</comment>
<evidence type="ECO:0000313" key="2">
    <source>
        <dbReference type="EMBL" id="GGE59205.1"/>
    </source>
</evidence>
<dbReference type="EMBL" id="BMIS01000001">
    <property type="protein sequence ID" value="GGE59205.1"/>
    <property type="molecule type" value="Genomic_DNA"/>
</dbReference>
<evidence type="ECO:0000259" key="1">
    <source>
        <dbReference type="PROSITE" id="PS51186"/>
    </source>
</evidence>
<dbReference type="PANTHER" id="PTHR43792">
    <property type="entry name" value="GNAT FAMILY, PUTATIVE (AFU_ORTHOLOGUE AFUA_3G00765)-RELATED-RELATED"/>
    <property type="match status" value="1"/>
</dbReference>
<organism evidence="2 3">
    <name type="scientific">Nesterenkonia cremea</name>
    <dbReference type="NCBI Taxonomy" id="1882340"/>
    <lineage>
        <taxon>Bacteria</taxon>
        <taxon>Bacillati</taxon>
        <taxon>Actinomycetota</taxon>
        <taxon>Actinomycetes</taxon>
        <taxon>Micrococcales</taxon>
        <taxon>Micrococcaceae</taxon>
        <taxon>Nesterenkonia</taxon>
    </lineage>
</organism>
<dbReference type="GO" id="GO:0016747">
    <property type="term" value="F:acyltransferase activity, transferring groups other than amino-acyl groups"/>
    <property type="evidence" value="ECO:0007669"/>
    <property type="project" value="InterPro"/>
</dbReference>
<proteinExistence type="predicted"/>
<keyword evidence="3" id="KW-1185">Reference proteome</keyword>
<evidence type="ECO:0000313" key="3">
    <source>
        <dbReference type="Proteomes" id="UP000633136"/>
    </source>
</evidence>
<feature type="domain" description="N-acetyltransferase" evidence="1">
    <location>
        <begin position="5"/>
        <end position="172"/>
    </location>
</feature>
<dbReference type="InterPro" id="IPR051531">
    <property type="entry name" value="N-acetyltransferase"/>
</dbReference>
<dbReference type="PANTHER" id="PTHR43792:SF1">
    <property type="entry name" value="N-ACETYLTRANSFERASE DOMAIN-CONTAINING PROTEIN"/>
    <property type="match status" value="1"/>
</dbReference>
<gene>
    <name evidence="2" type="ORF">GCM10011401_02400</name>
</gene>
<dbReference type="SUPFAM" id="SSF55729">
    <property type="entry name" value="Acyl-CoA N-acyltransferases (Nat)"/>
    <property type="match status" value="1"/>
</dbReference>
<dbReference type="InterPro" id="IPR016181">
    <property type="entry name" value="Acyl_CoA_acyltransferase"/>
</dbReference>
<sequence length="173" mass="19524">MSERLRLRLPTEHDAEFVQDMYSRVEVTQFIGAHDWVETTAEEALNRIQRYRERLGRGTGVWLIETVDTASPVGFILMKPIPFSAHVKGQPEEDIEIGWHLHPEAWGSGYAAEAAELLVAHARRAGHPRLVAVTNSENIASQKVATRLGMSHQGLSERYYGTTCELFILDLRS</sequence>
<name>A0A917ELP9_9MICC</name>
<dbReference type="InterPro" id="IPR000182">
    <property type="entry name" value="GNAT_dom"/>
</dbReference>
<dbReference type="Gene3D" id="3.40.630.30">
    <property type="match status" value="1"/>
</dbReference>
<dbReference type="PROSITE" id="PS51186">
    <property type="entry name" value="GNAT"/>
    <property type="match status" value="1"/>
</dbReference>
<reference evidence="2" key="1">
    <citation type="journal article" date="2014" name="Int. J. Syst. Evol. Microbiol.">
        <title>Complete genome sequence of Corynebacterium casei LMG S-19264T (=DSM 44701T), isolated from a smear-ripened cheese.</title>
        <authorList>
            <consortium name="US DOE Joint Genome Institute (JGI-PGF)"/>
            <person name="Walter F."/>
            <person name="Albersmeier A."/>
            <person name="Kalinowski J."/>
            <person name="Ruckert C."/>
        </authorList>
    </citation>
    <scope>NUCLEOTIDE SEQUENCE</scope>
    <source>
        <strain evidence="2">CGMCC 1.15388</strain>
    </source>
</reference>
<dbReference type="Proteomes" id="UP000633136">
    <property type="component" value="Unassembled WGS sequence"/>
</dbReference>
<accession>A0A917ELP9</accession>